<dbReference type="HOGENOM" id="CLU_2837053_0_0_9"/>
<reference evidence="1 2" key="1">
    <citation type="submission" date="2011-08" db="EMBL/GenBank/DDBJ databases">
        <title>The Genome Sequence of Clostridium orbiscindens 1_3_50AFAA.</title>
        <authorList>
            <consortium name="The Broad Institute Genome Sequencing Platform"/>
            <person name="Earl A."/>
            <person name="Ward D."/>
            <person name="Feldgarden M."/>
            <person name="Gevers D."/>
            <person name="Daigneault M."/>
            <person name="Strauss J."/>
            <person name="Allen-Vercoe E."/>
            <person name="Young S.K."/>
            <person name="Zeng Q."/>
            <person name="Gargeya S."/>
            <person name="Fitzgerald M."/>
            <person name="Haas B."/>
            <person name="Abouelleil A."/>
            <person name="Alvarado L."/>
            <person name="Arachchi H.M."/>
            <person name="Berlin A."/>
            <person name="Brown A."/>
            <person name="Chapman S.B."/>
            <person name="Chen Z."/>
            <person name="Dunbar C."/>
            <person name="Freedman E."/>
            <person name="Gearin G."/>
            <person name="Gellesch M."/>
            <person name="Goldberg J."/>
            <person name="Griggs A."/>
            <person name="Gujja S."/>
            <person name="Heiman D."/>
            <person name="Howarth C."/>
            <person name="Larson L."/>
            <person name="Lui A."/>
            <person name="MacDonald P.J.P."/>
            <person name="Montmayeur A."/>
            <person name="Murphy C."/>
            <person name="Neiman D."/>
            <person name="Pearson M."/>
            <person name="Priest M."/>
            <person name="Roberts A."/>
            <person name="Saif S."/>
            <person name="Shea T."/>
            <person name="Shenoy N."/>
            <person name="Sisk P."/>
            <person name="Stolte C."/>
            <person name="Sykes S."/>
            <person name="Wortman J."/>
            <person name="Nusbaum C."/>
            <person name="Birren B."/>
        </authorList>
    </citation>
    <scope>NUCLEOTIDE SEQUENCE [LARGE SCALE GENOMIC DNA]</scope>
    <source>
        <strain evidence="1 2">1_3_50AFAA</strain>
    </source>
</reference>
<protein>
    <recommendedName>
        <fullName evidence="3">Glycosyl transferase family 28 C-terminal domain-containing protein</fullName>
    </recommendedName>
</protein>
<organism evidence="1 2">
    <name type="scientific">Flavonifractor plautii 1_3_50AFAA</name>
    <dbReference type="NCBI Taxonomy" id="742738"/>
    <lineage>
        <taxon>Bacteria</taxon>
        <taxon>Bacillati</taxon>
        <taxon>Bacillota</taxon>
        <taxon>Clostridia</taxon>
        <taxon>Eubacteriales</taxon>
        <taxon>Oscillospiraceae</taxon>
        <taxon>Flavonifractor</taxon>
    </lineage>
</organism>
<dbReference type="SUPFAM" id="SSF53756">
    <property type="entry name" value="UDP-Glycosyltransferase/glycogen phosphorylase"/>
    <property type="match status" value="1"/>
</dbReference>
<evidence type="ECO:0000313" key="1">
    <source>
        <dbReference type="EMBL" id="KGF56516.1"/>
    </source>
</evidence>
<keyword evidence="2" id="KW-1185">Reference proteome</keyword>
<gene>
    <name evidence="1" type="ORF">HMPREF9460_00930</name>
</gene>
<dbReference type="EMBL" id="ADLO01000039">
    <property type="protein sequence ID" value="KGF56516.1"/>
    <property type="molecule type" value="Genomic_DNA"/>
</dbReference>
<evidence type="ECO:0000313" key="2">
    <source>
        <dbReference type="Proteomes" id="UP000029585"/>
    </source>
</evidence>
<feature type="non-terminal residue" evidence="1">
    <location>
        <position position="1"/>
    </location>
</feature>
<evidence type="ECO:0008006" key="3">
    <source>
        <dbReference type="Google" id="ProtNLM"/>
    </source>
</evidence>
<accession>A0A096BBT5</accession>
<dbReference type="PATRIC" id="fig|742738.3.peg.961"/>
<dbReference type="Proteomes" id="UP000029585">
    <property type="component" value="Unassembled WGS sequence"/>
</dbReference>
<name>A0A096BBT5_FLAPL</name>
<dbReference type="Gene3D" id="3.40.50.2000">
    <property type="entry name" value="Glycogen Phosphorylase B"/>
    <property type="match status" value="2"/>
</dbReference>
<sequence>GAGLRLERRGPAAIRAAVEQVLGQRERYRRAIAPLAAGFRAAGGAARAAEKIEETIARKTEEARP</sequence>
<comment type="caution">
    <text evidence="1">The sequence shown here is derived from an EMBL/GenBank/DDBJ whole genome shotgun (WGS) entry which is preliminary data.</text>
</comment>
<proteinExistence type="predicted"/>
<dbReference type="AlphaFoldDB" id="A0A096BBT5"/>